<keyword evidence="12 14" id="KW-0472">Membrane</keyword>
<evidence type="ECO:0000256" key="12">
    <source>
        <dbReference type="ARBA" id="ARBA00023136"/>
    </source>
</evidence>
<dbReference type="Pfam" id="PF13246">
    <property type="entry name" value="Cation_ATPase"/>
    <property type="match status" value="1"/>
</dbReference>
<dbReference type="InterPro" id="IPR006544">
    <property type="entry name" value="P-type_TPase_V"/>
</dbReference>
<dbReference type="EMBL" id="JBBPFD010000001">
    <property type="protein sequence ID" value="KAK7945354.1"/>
    <property type="molecule type" value="Genomic_DNA"/>
</dbReference>
<dbReference type="PROSITE" id="PS00154">
    <property type="entry name" value="ATPASE_E1_E2"/>
    <property type="match status" value="1"/>
</dbReference>
<dbReference type="SUPFAM" id="SSF81653">
    <property type="entry name" value="Calcium ATPase, transduction domain A"/>
    <property type="match status" value="1"/>
</dbReference>
<dbReference type="InterPro" id="IPR036412">
    <property type="entry name" value="HAD-like_sf"/>
</dbReference>
<evidence type="ECO:0000256" key="2">
    <source>
        <dbReference type="ARBA" id="ARBA00006000"/>
    </source>
</evidence>
<dbReference type="AlphaFoldDB" id="A0AAW0Q177"/>
<keyword evidence="3" id="KW-0597">Phosphoprotein</keyword>
<comment type="subcellular location">
    <subcellularLocation>
        <location evidence="1">Late endosome membrane</location>
        <topology evidence="1">Multi-pass membrane protein</topology>
    </subcellularLocation>
</comment>
<feature type="transmembrane region" description="Helical" evidence="14">
    <location>
        <begin position="121"/>
        <end position="140"/>
    </location>
</feature>
<dbReference type="GO" id="GO:0046872">
    <property type="term" value="F:metal ion binding"/>
    <property type="evidence" value="ECO:0007669"/>
    <property type="project" value="UniProtKB-KW"/>
</dbReference>
<keyword evidence="17" id="KW-1185">Reference proteome</keyword>
<dbReference type="FunFam" id="1.20.1110.10:FF:000023">
    <property type="entry name" value="Cation-transporting ATPase"/>
    <property type="match status" value="1"/>
</dbReference>
<dbReference type="Gene3D" id="2.70.150.10">
    <property type="entry name" value="Calcium-transporting ATPase, cytoplasmic transduction domain A"/>
    <property type="match status" value="1"/>
</dbReference>
<dbReference type="InterPro" id="IPR001757">
    <property type="entry name" value="P_typ_ATPase"/>
</dbReference>
<dbReference type="Pfam" id="PF00122">
    <property type="entry name" value="E1-E2_ATPase"/>
    <property type="match status" value="1"/>
</dbReference>
<keyword evidence="7" id="KW-0967">Endosome</keyword>
<evidence type="ECO:0000256" key="3">
    <source>
        <dbReference type="ARBA" id="ARBA00022553"/>
    </source>
</evidence>
<dbReference type="GO" id="GO:0019829">
    <property type="term" value="F:ATPase-coupled monoatomic cation transmembrane transporter activity"/>
    <property type="evidence" value="ECO:0007669"/>
    <property type="project" value="TreeGrafter"/>
</dbReference>
<dbReference type="GO" id="GO:0031902">
    <property type="term" value="C:late endosome membrane"/>
    <property type="evidence" value="ECO:0007669"/>
    <property type="project" value="UniProtKB-SubCell"/>
</dbReference>
<dbReference type="PANTHER" id="PTHR45630:SF12">
    <property type="entry name" value="POLYAMINE-TRANSPORTING ATPASE 13A3"/>
    <property type="match status" value="1"/>
</dbReference>
<dbReference type="SUPFAM" id="SSF56784">
    <property type="entry name" value="HAD-like"/>
    <property type="match status" value="1"/>
</dbReference>
<dbReference type="PRINTS" id="PR00119">
    <property type="entry name" value="CATATPASE"/>
</dbReference>
<evidence type="ECO:0000256" key="13">
    <source>
        <dbReference type="SAM" id="MobiDB-lite"/>
    </source>
</evidence>
<keyword evidence="4 14" id="KW-0812">Transmembrane</keyword>
<dbReference type="InterPro" id="IPR018303">
    <property type="entry name" value="ATPase_P-typ_P_site"/>
</dbReference>
<keyword evidence="11 14" id="KW-1133">Transmembrane helix</keyword>
<keyword evidence="5" id="KW-0479">Metal-binding</keyword>
<dbReference type="NCBIfam" id="TIGR01494">
    <property type="entry name" value="ATPase_P-type"/>
    <property type="match status" value="1"/>
</dbReference>
<evidence type="ECO:0000256" key="5">
    <source>
        <dbReference type="ARBA" id="ARBA00022723"/>
    </source>
</evidence>
<comment type="similarity">
    <text evidence="2">Belongs to the cation transport ATPase (P-type) (TC 3.A.3) family. Type V subfamily.</text>
</comment>
<evidence type="ECO:0000313" key="16">
    <source>
        <dbReference type="EMBL" id="KAK7945354.1"/>
    </source>
</evidence>
<evidence type="ECO:0000259" key="15">
    <source>
        <dbReference type="Pfam" id="PF00122"/>
    </source>
</evidence>
<dbReference type="GO" id="GO:0005524">
    <property type="term" value="F:ATP binding"/>
    <property type="evidence" value="ECO:0007669"/>
    <property type="project" value="UniProtKB-KW"/>
</dbReference>
<feature type="region of interest" description="Disordered" evidence="13">
    <location>
        <begin position="485"/>
        <end position="530"/>
    </location>
</feature>
<keyword evidence="10" id="KW-1278">Translocase</keyword>
<sequence>MVATHSVVRVSICRGDKEVEQAMSTELVPGDVIVIPANGMIMPCDAALIQGTCIVNESMLTGGECPGDKDQLCRVSYRHDSTPGQPVKAVVVRTGFSTEKGQLVRSILYPKPTDFKLYRDAYLFLLCLVGVAAIGFIYTVTLSVMNNVPAKLIVIKSLDIITITVPPALPAAMTAGIVYAQRRLKKVGIFCISPQRINMCGQLNVVCFDKTGTLTEDGLDLWGVQRVDERKFLAPESSVNNETLCSSVFVAGMASCHSLTNIEGQLSGDPLDLKMFSATGWILEEPTQEETALHNPIMPTVVRPPNHFTKDTNLNDHLSETASCEIGIVRQFPFSSALQRMSVVVRRLGEKHMNAFLKGAPEVVAGLCKPETVPESFAETLEGYTRHGFRVIALAHRQLETKLSWHKVQTLSRDVIENNMEFLGLIIMQNKIKEETSGVLQNLHQALIRTLMVTGDNMLTAISVARDCGMIQTQDKVIIAEAVPQKTSTQRASAGTTPTTLHPAKTHSQLRSRWSAPVTKSRPRTNSTLL</sequence>
<reference evidence="17" key="1">
    <citation type="submission" date="2024-04" db="EMBL/GenBank/DDBJ databases">
        <title>Salinicola lusitanus LLJ914,a marine bacterium isolated from the Okinawa Trough.</title>
        <authorList>
            <person name="Li J."/>
        </authorList>
    </citation>
    <scope>NUCLEOTIDE SEQUENCE [LARGE SCALE GENOMIC DNA]</scope>
</reference>
<dbReference type="InterPro" id="IPR059000">
    <property type="entry name" value="ATPase_P-type_domA"/>
</dbReference>
<proteinExistence type="inferred from homology"/>
<dbReference type="FunFam" id="3.40.1110.10:FF:000026">
    <property type="entry name" value="Cation-transporting ATPase"/>
    <property type="match status" value="1"/>
</dbReference>
<dbReference type="SUPFAM" id="SSF81665">
    <property type="entry name" value="Calcium ATPase, transmembrane domain M"/>
    <property type="match status" value="1"/>
</dbReference>
<evidence type="ECO:0000256" key="14">
    <source>
        <dbReference type="SAM" id="Phobius"/>
    </source>
</evidence>
<feature type="transmembrane region" description="Helical" evidence="14">
    <location>
        <begin position="160"/>
        <end position="180"/>
    </location>
</feature>
<dbReference type="InterPro" id="IPR023299">
    <property type="entry name" value="ATPase_P-typ_cyto_dom_N"/>
</dbReference>
<dbReference type="InterPro" id="IPR008250">
    <property type="entry name" value="ATPase_P-typ_transduc_dom_A_sf"/>
</dbReference>
<dbReference type="Gene3D" id="3.40.50.1000">
    <property type="entry name" value="HAD superfamily/HAD-like"/>
    <property type="match status" value="1"/>
</dbReference>
<dbReference type="SUPFAM" id="SSF81660">
    <property type="entry name" value="Metal cation-transporting ATPase, ATP-binding domain N"/>
    <property type="match status" value="1"/>
</dbReference>
<accession>A0AAW0Q177</accession>
<dbReference type="InterPro" id="IPR023214">
    <property type="entry name" value="HAD_sf"/>
</dbReference>
<dbReference type="GO" id="GO:0140358">
    <property type="term" value="F:P-type transmembrane transporter activity"/>
    <property type="evidence" value="ECO:0007669"/>
    <property type="project" value="InterPro"/>
</dbReference>
<protein>
    <recommendedName>
        <fullName evidence="15">P-type ATPase A domain-containing protein</fullName>
    </recommendedName>
</protein>
<evidence type="ECO:0000256" key="6">
    <source>
        <dbReference type="ARBA" id="ARBA00022741"/>
    </source>
</evidence>
<keyword evidence="6" id="KW-0547">Nucleotide-binding</keyword>
<keyword evidence="9" id="KW-0460">Magnesium</keyword>
<comment type="caution">
    <text evidence="16">The sequence shown here is derived from an EMBL/GenBank/DDBJ whole genome shotgun (WGS) entry which is preliminary data.</text>
</comment>
<name>A0AAW0Q177_9GOBI</name>
<evidence type="ECO:0000256" key="8">
    <source>
        <dbReference type="ARBA" id="ARBA00022840"/>
    </source>
</evidence>
<dbReference type="GO" id="GO:0015203">
    <property type="term" value="F:polyamine transmembrane transporter activity"/>
    <property type="evidence" value="ECO:0007669"/>
    <property type="project" value="TreeGrafter"/>
</dbReference>
<dbReference type="PANTHER" id="PTHR45630">
    <property type="entry name" value="CATION-TRANSPORTING ATPASE-RELATED"/>
    <property type="match status" value="1"/>
</dbReference>
<keyword evidence="8" id="KW-0067">ATP-binding</keyword>
<evidence type="ECO:0000256" key="4">
    <source>
        <dbReference type="ARBA" id="ARBA00022692"/>
    </source>
</evidence>
<dbReference type="GO" id="GO:0006874">
    <property type="term" value="P:intracellular calcium ion homeostasis"/>
    <property type="evidence" value="ECO:0007669"/>
    <property type="project" value="TreeGrafter"/>
</dbReference>
<evidence type="ECO:0000256" key="7">
    <source>
        <dbReference type="ARBA" id="ARBA00022753"/>
    </source>
</evidence>
<dbReference type="GO" id="GO:0016887">
    <property type="term" value="F:ATP hydrolysis activity"/>
    <property type="evidence" value="ECO:0007669"/>
    <property type="project" value="InterPro"/>
</dbReference>
<evidence type="ECO:0000313" key="17">
    <source>
        <dbReference type="Proteomes" id="UP001460270"/>
    </source>
</evidence>
<gene>
    <name evidence="16" type="ORF">WMY93_001082</name>
</gene>
<evidence type="ECO:0000256" key="9">
    <source>
        <dbReference type="ARBA" id="ARBA00022842"/>
    </source>
</evidence>
<evidence type="ECO:0000256" key="1">
    <source>
        <dbReference type="ARBA" id="ARBA00004107"/>
    </source>
</evidence>
<dbReference type="InterPro" id="IPR023298">
    <property type="entry name" value="ATPase_P-typ_TM_dom_sf"/>
</dbReference>
<dbReference type="Gene3D" id="3.40.1110.10">
    <property type="entry name" value="Calcium-transporting ATPase, cytoplasmic domain N"/>
    <property type="match status" value="1"/>
</dbReference>
<organism evidence="16 17">
    <name type="scientific">Mugilogobius chulae</name>
    <name type="common">yellowstripe goby</name>
    <dbReference type="NCBI Taxonomy" id="88201"/>
    <lineage>
        <taxon>Eukaryota</taxon>
        <taxon>Metazoa</taxon>
        <taxon>Chordata</taxon>
        <taxon>Craniata</taxon>
        <taxon>Vertebrata</taxon>
        <taxon>Euteleostomi</taxon>
        <taxon>Actinopterygii</taxon>
        <taxon>Neopterygii</taxon>
        <taxon>Teleostei</taxon>
        <taxon>Neoteleostei</taxon>
        <taxon>Acanthomorphata</taxon>
        <taxon>Gobiaria</taxon>
        <taxon>Gobiiformes</taxon>
        <taxon>Gobioidei</taxon>
        <taxon>Gobiidae</taxon>
        <taxon>Gobionellinae</taxon>
        <taxon>Mugilogobius</taxon>
    </lineage>
</organism>
<dbReference type="Proteomes" id="UP001460270">
    <property type="component" value="Unassembled WGS sequence"/>
</dbReference>
<evidence type="ECO:0000256" key="11">
    <source>
        <dbReference type="ARBA" id="ARBA00022989"/>
    </source>
</evidence>
<feature type="compositionally biased region" description="Polar residues" evidence="13">
    <location>
        <begin position="485"/>
        <end position="503"/>
    </location>
</feature>
<evidence type="ECO:0000256" key="10">
    <source>
        <dbReference type="ARBA" id="ARBA00022967"/>
    </source>
</evidence>
<feature type="domain" description="P-type ATPase A" evidence="15">
    <location>
        <begin position="15"/>
        <end position="107"/>
    </location>
</feature>